<evidence type="ECO:0000256" key="1">
    <source>
        <dbReference type="SAM" id="SignalP"/>
    </source>
</evidence>
<proteinExistence type="predicted"/>
<dbReference type="AlphaFoldDB" id="A0A8T1QAI2"/>
<comment type="caution">
    <text evidence="2">The sequence shown here is derived from an EMBL/GenBank/DDBJ whole genome shotgun (WGS) entry which is preliminary data.</text>
</comment>
<protein>
    <submittedName>
        <fullName evidence="2">Uncharacterized protein</fullName>
    </submittedName>
</protein>
<sequence length="74" mass="8354">MTRNILIKSCKILWILISTQLKTTKGKYTSSQQAKKNKWKKEFEGIKPGDTPGEIPKKKGTKIQALGGCKLKTY</sequence>
<name>A0A8T1QAI2_CARIL</name>
<keyword evidence="3" id="KW-1185">Reference proteome</keyword>
<feature type="chain" id="PRO_5035818653" evidence="1">
    <location>
        <begin position="27"/>
        <end position="74"/>
    </location>
</feature>
<accession>A0A8T1QAI2</accession>
<organism evidence="2 3">
    <name type="scientific">Carya illinoinensis</name>
    <name type="common">Pecan</name>
    <dbReference type="NCBI Taxonomy" id="32201"/>
    <lineage>
        <taxon>Eukaryota</taxon>
        <taxon>Viridiplantae</taxon>
        <taxon>Streptophyta</taxon>
        <taxon>Embryophyta</taxon>
        <taxon>Tracheophyta</taxon>
        <taxon>Spermatophyta</taxon>
        <taxon>Magnoliopsida</taxon>
        <taxon>eudicotyledons</taxon>
        <taxon>Gunneridae</taxon>
        <taxon>Pentapetalae</taxon>
        <taxon>rosids</taxon>
        <taxon>fabids</taxon>
        <taxon>Fagales</taxon>
        <taxon>Juglandaceae</taxon>
        <taxon>Carya</taxon>
    </lineage>
</organism>
<reference evidence="2" key="1">
    <citation type="submission" date="2020-12" db="EMBL/GenBank/DDBJ databases">
        <title>WGS assembly of Carya illinoinensis cv. Pawnee.</title>
        <authorList>
            <person name="Platts A."/>
            <person name="Shu S."/>
            <person name="Wright S."/>
            <person name="Barry K."/>
            <person name="Edger P."/>
            <person name="Pires J.C."/>
            <person name="Schmutz J."/>
        </authorList>
    </citation>
    <scope>NUCLEOTIDE SEQUENCE</scope>
    <source>
        <tissue evidence="2">Leaf</tissue>
    </source>
</reference>
<evidence type="ECO:0000313" key="3">
    <source>
        <dbReference type="Proteomes" id="UP000811609"/>
    </source>
</evidence>
<gene>
    <name evidence="2" type="ORF">CIPAW_06G115700</name>
</gene>
<dbReference type="Proteomes" id="UP000811609">
    <property type="component" value="Chromosome 6"/>
</dbReference>
<feature type="signal peptide" evidence="1">
    <location>
        <begin position="1"/>
        <end position="26"/>
    </location>
</feature>
<keyword evidence="1" id="KW-0732">Signal</keyword>
<dbReference type="EMBL" id="CM031814">
    <property type="protein sequence ID" value="KAG6651496.1"/>
    <property type="molecule type" value="Genomic_DNA"/>
</dbReference>
<evidence type="ECO:0000313" key="2">
    <source>
        <dbReference type="EMBL" id="KAG6651496.1"/>
    </source>
</evidence>